<dbReference type="Pfam" id="PF20208">
    <property type="entry name" value="ARPP-1"/>
    <property type="match status" value="1"/>
</dbReference>
<protein>
    <recommendedName>
        <fullName evidence="1">ARG and Rhodanese-Phosphatase-superfamily-associated domain-containing protein</fullName>
    </recommendedName>
</protein>
<dbReference type="RefSeq" id="WP_344327679.1">
    <property type="nucleotide sequence ID" value="NZ_BAAAPY010000006.1"/>
</dbReference>
<proteinExistence type="predicted"/>
<feature type="domain" description="ARG and Rhodanese-Phosphatase-superfamily-associated" evidence="1">
    <location>
        <begin position="3"/>
        <end position="270"/>
    </location>
</feature>
<accession>A0ABP5HNB0</accession>
<evidence type="ECO:0000313" key="3">
    <source>
        <dbReference type="Proteomes" id="UP001501480"/>
    </source>
</evidence>
<evidence type="ECO:0000259" key="1">
    <source>
        <dbReference type="Pfam" id="PF20208"/>
    </source>
</evidence>
<dbReference type="EMBL" id="BAAAPY010000006">
    <property type="protein sequence ID" value="GAA2079939.1"/>
    <property type="molecule type" value="Genomic_DNA"/>
</dbReference>
<dbReference type="Proteomes" id="UP001501480">
    <property type="component" value="Unassembled WGS sequence"/>
</dbReference>
<organism evidence="2 3">
    <name type="scientific">Aeromicrobium halocynthiae</name>
    <dbReference type="NCBI Taxonomy" id="560557"/>
    <lineage>
        <taxon>Bacteria</taxon>
        <taxon>Bacillati</taxon>
        <taxon>Actinomycetota</taxon>
        <taxon>Actinomycetes</taxon>
        <taxon>Propionibacteriales</taxon>
        <taxon>Nocardioidaceae</taxon>
        <taxon>Aeromicrobium</taxon>
    </lineage>
</organism>
<keyword evidence="3" id="KW-1185">Reference proteome</keyword>
<reference evidence="3" key="1">
    <citation type="journal article" date="2019" name="Int. J. Syst. Evol. Microbiol.">
        <title>The Global Catalogue of Microorganisms (GCM) 10K type strain sequencing project: providing services to taxonomists for standard genome sequencing and annotation.</title>
        <authorList>
            <consortium name="The Broad Institute Genomics Platform"/>
            <consortium name="The Broad Institute Genome Sequencing Center for Infectious Disease"/>
            <person name="Wu L."/>
            <person name="Ma J."/>
        </authorList>
    </citation>
    <scope>NUCLEOTIDE SEQUENCE [LARGE SCALE GENOMIC DNA]</scope>
    <source>
        <strain evidence="3">JCM 15749</strain>
    </source>
</reference>
<dbReference type="InterPro" id="IPR046699">
    <property type="entry name" value="ARPP-1"/>
</dbReference>
<gene>
    <name evidence="2" type="ORF">GCM10009821_20270</name>
</gene>
<comment type="caution">
    <text evidence="2">The sequence shown here is derived from an EMBL/GenBank/DDBJ whole genome shotgun (WGS) entry which is preliminary data.</text>
</comment>
<name>A0ABP5HNB0_9ACTN</name>
<evidence type="ECO:0000313" key="2">
    <source>
        <dbReference type="EMBL" id="GAA2079939.1"/>
    </source>
</evidence>
<sequence length="283" mass="30388">MQELHVGHGTTRGALTVFPIWGEHISAVAAADDLMVTEQPSGPTVGRLRVVNRAPHPVAVLEGQILEGGWQNRMVARSVVIDRFGAVDVDVVCIEEGRWGGGGAHRDGRRRGSLRIRAGLRVDGNRQDAVWSRVRGYEARRGATATCSFTAHDDRAGASIRPLIGGLAPLPGQIGVLIGLAGQPMSVDVFGNDALLRREFDSLIRSAAFDALDLPAVATPARRARRFLDRADRVTTRRTDAAGAGWSIEGRDEYVIASGLDHDSLPAHRALFNPRHELALAGA</sequence>